<sequence>MKWQIRQGSDRGRQTVLPHLWPCLSLRGACHRTCAVKRAETLAVIPADARYSNSFQERPSRVIIATEAIGPQVPA</sequence>
<accession>A0A4R3Z739</accession>
<proteinExistence type="predicted"/>
<dbReference type="EMBL" id="SMCR01000001">
    <property type="protein sequence ID" value="TCW00021.1"/>
    <property type="molecule type" value="Genomic_DNA"/>
</dbReference>
<name>A0A4R3Z739_9GAMM</name>
<dbReference type="AlphaFoldDB" id="A0A4R3Z739"/>
<comment type="caution">
    <text evidence="1">The sequence shown here is derived from an EMBL/GenBank/DDBJ whole genome shotgun (WGS) entry which is preliminary data.</text>
</comment>
<reference evidence="1 2" key="1">
    <citation type="submission" date="2019-03" db="EMBL/GenBank/DDBJ databases">
        <title>Genomic Encyclopedia of Type Strains, Phase IV (KMG-IV): sequencing the most valuable type-strain genomes for metagenomic binning, comparative biology and taxonomic classification.</title>
        <authorList>
            <person name="Goeker M."/>
        </authorList>
    </citation>
    <scope>NUCLEOTIDE SEQUENCE [LARGE SCALE GENOMIC DNA]</scope>
    <source>
        <strain evidence="1 2">DSM 19580</strain>
    </source>
</reference>
<dbReference type="Proteomes" id="UP000295719">
    <property type="component" value="Unassembled WGS sequence"/>
</dbReference>
<evidence type="ECO:0000313" key="2">
    <source>
        <dbReference type="Proteomes" id="UP000295719"/>
    </source>
</evidence>
<evidence type="ECO:0000313" key="1">
    <source>
        <dbReference type="EMBL" id="TCW00021.1"/>
    </source>
</evidence>
<organism evidence="1 2">
    <name type="scientific">Biostraticola tofi</name>
    <dbReference type="NCBI Taxonomy" id="466109"/>
    <lineage>
        <taxon>Bacteria</taxon>
        <taxon>Pseudomonadati</taxon>
        <taxon>Pseudomonadota</taxon>
        <taxon>Gammaproteobacteria</taxon>
        <taxon>Enterobacterales</taxon>
        <taxon>Bruguierivoracaceae</taxon>
        <taxon>Biostraticola</taxon>
    </lineage>
</organism>
<protein>
    <submittedName>
        <fullName evidence="1">Uncharacterized protein</fullName>
    </submittedName>
</protein>
<keyword evidence="2" id="KW-1185">Reference proteome</keyword>
<gene>
    <name evidence="1" type="ORF">EDC52_101364</name>
</gene>